<gene>
    <name evidence="1" type="ORF">AKJ09_07286</name>
</gene>
<proteinExistence type="predicted"/>
<dbReference type="AlphaFoldDB" id="A0A0K1Q4F9"/>
<dbReference type="STRING" id="1391654.AKJ09_07286"/>
<reference evidence="1 2" key="1">
    <citation type="submission" date="2015-08" db="EMBL/GenBank/DDBJ databases">
        <authorList>
            <person name="Babu N.S."/>
            <person name="Beckwith C.J."/>
            <person name="Beseler K.G."/>
            <person name="Brison A."/>
            <person name="Carone J.V."/>
            <person name="Caskin T.P."/>
            <person name="Diamond M."/>
            <person name="Durham M.E."/>
            <person name="Foxe J.M."/>
            <person name="Go M."/>
            <person name="Henderson B.A."/>
            <person name="Jones I.B."/>
            <person name="McGettigan J.A."/>
            <person name="Micheletti S.J."/>
            <person name="Nasrallah M.E."/>
            <person name="Ortiz D."/>
            <person name="Piller C.R."/>
            <person name="Privatt S.R."/>
            <person name="Schneider S.L."/>
            <person name="Sharp S."/>
            <person name="Smith T.C."/>
            <person name="Stanton J.D."/>
            <person name="Ullery H.E."/>
            <person name="Wilson R.J."/>
            <person name="Serrano M.G."/>
            <person name="Buck G."/>
            <person name="Lee V."/>
            <person name="Wang Y."/>
            <person name="Carvalho R."/>
            <person name="Voegtly L."/>
            <person name="Shi R."/>
            <person name="Duckworth R."/>
            <person name="Johnson A."/>
            <person name="Loviza R."/>
            <person name="Walstead R."/>
            <person name="Shah Z."/>
            <person name="Kiflezghi M."/>
            <person name="Wade K."/>
            <person name="Ball S.L."/>
            <person name="Bradley K.W."/>
            <person name="Asai D.J."/>
            <person name="Bowman C.A."/>
            <person name="Russell D.A."/>
            <person name="Pope W.H."/>
            <person name="Jacobs-Sera D."/>
            <person name="Hendrix R.W."/>
            <person name="Hatfull G.F."/>
        </authorList>
    </citation>
    <scope>NUCLEOTIDE SEQUENCE [LARGE SCALE GENOMIC DNA]</scope>
    <source>
        <strain evidence="1 2">DSM 27648</strain>
    </source>
</reference>
<sequence length="46" mass="5070">MRVGARRCQCWSSDGPVIVRAGRRASPADGHLEISIVVRDSWFVTA</sequence>
<dbReference type="EMBL" id="CP012333">
    <property type="protein sequence ID" value="AKV00623.1"/>
    <property type="molecule type" value="Genomic_DNA"/>
</dbReference>
<protein>
    <submittedName>
        <fullName evidence="1">Uncharacterized protein</fullName>
    </submittedName>
</protein>
<evidence type="ECO:0000313" key="2">
    <source>
        <dbReference type="Proteomes" id="UP000064967"/>
    </source>
</evidence>
<accession>A0A0K1Q4F9</accession>
<organism evidence="1 2">
    <name type="scientific">Labilithrix luteola</name>
    <dbReference type="NCBI Taxonomy" id="1391654"/>
    <lineage>
        <taxon>Bacteria</taxon>
        <taxon>Pseudomonadati</taxon>
        <taxon>Myxococcota</taxon>
        <taxon>Polyangia</taxon>
        <taxon>Polyangiales</taxon>
        <taxon>Labilitrichaceae</taxon>
        <taxon>Labilithrix</taxon>
    </lineage>
</organism>
<evidence type="ECO:0000313" key="1">
    <source>
        <dbReference type="EMBL" id="AKV00623.1"/>
    </source>
</evidence>
<name>A0A0K1Q4F9_9BACT</name>
<keyword evidence="2" id="KW-1185">Reference proteome</keyword>
<dbReference type="KEGG" id="llu:AKJ09_07286"/>
<dbReference type="Proteomes" id="UP000064967">
    <property type="component" value="Chromosome"/>
</dbReference>